<proteinExistence type="predicted"/>
<protein>
    <submittedName>
        <fullName evidence="1">Uncharacterized protein</fullName>
    </submittedName>
</protein>
<evidence type="ECO:0000313" key="2">
    <source>
        <dbReference type="Proteomes" id="UP001054837"/>
    </source>
</evidence>
<comment type="caution">
    <text evidence="1">The sequence shown here is derived from an EMBL/GenBank/DDBJ whole genome shotgun (WGS) entry which is preliminary data.</text>
</comment>
<accession>A0AAV4S085</accession>
<dbReference type="Proteomes" id="UP001054837">
    <property type="component" value="Unassembled WGS sequence"/>
</dbReference>
<dbReference type="AlphaFoldDB" id="A0AAV4S085"/>
<organism evidence="1 2">
    <name type="scientific">Caerostris darwini</name>
    <dbReference type="NCBI Taxonomy" id="1538125"/>
    <lineage>
        <taxon>Eukaryota</taxon>
        <taxon>Metazoa</taxon>
        <taxon>Ecdysozoa</taxon>
        <taxon>Arthropoda</taxon>
        <taxon>Chelicerata</taxon>
        <taxon>Arachnida</taxon>
        <taxon>Araneae</taxon>
        <taxon>Araneomorphae</taxon>
        <taxon>Entelegynae</taxon>
        <taxon>Araneoidea</taxon>
        <taxon>Araneidae</taxon>
        <taxon>Caerostris</taxon>
    </lineage>
</organism>
<sequence length="213" mass="24368">MITVSSSSSSSHNRKTFQLTDLTYARFRSQFTFSSMDTDQPNEFFEMIPARSWCGSKDFISSTGEEGKRGTGRFQFTFSSPDTDQPNGFFEMIPDRSWWGSKDFISSTGEEGKRGGGQEGGLDSKSFPFRKDVYAYHLMEDGFCCDFFCNFYYRGQDEFQFTFSSMDADQPNGFFEMIPARSDGLQKTSLVLLERKERGKREGGLDSKSFPFR</sequence>
<reference evidence="1 2" key="1">
    <citation type="submission" date="2021-06" db="EMBL/GenBank/DDBJ databases">
        <title>Caerostris darwini draft genome.</title>
        <authorList>
            <person name="Kono N."/>
            <person name="Arakawa K."/>
        </authorList>
    </citation>
    <scope>NUCLEOTIDE SEQUENCE [LARGE SCALE GENOMIC DNA]</scope>
</reference>
<gene>
    <name evidence="1" type="ORF">CDAR_456631</name>
</gene>
<name>A0AAV4S085_9ARAC</name>
<evidence type="ECO:0000313" key="1">
    <source>
        <dbReference type="EMBL" id="GIY27115.1"/>
    </source>
</evidence>
<keyword evidence="2" id="KW-1185">Reference proteome</keyword>
<dbReference type="EMBL" id="BPLQ01007022">
    <property type="protein sequence ID" value="GIY27115.1"/>
    <property type="molecule type" value="Genomic_DNA"/>
</dbReference>